<dbReference type="EMBL" id="JBHLXP010000001">
    <property type="protein sequence ID" value="MFC0048040.1"/>
    <property type="molecule type" value="Genomic_DNA"/>
</dbReference>
<sequence>MKILFSLIVVTLVLFGLNLYRLSATDSDATLQPPVAQTTPQLPALQPEQQLPLLEQSSARQFRLQWGMTPEAPFHILEGPDQGQGFCDLLVQRLQVYLPDVRHHPLTEPQSRIRQRIDAKEQLCYPCALYVPASQDRKGRLFSKPTHYYRPHGIITRPDLAKTIRQRFGVPVNLQKLLASELRFGFPAQRGYGKLQPLLDEHRLNSPNHVSVDTGKDATMLHLQMLGQHRLDATLDYISSLQYYDRHSAEPLVFLPIAGYEDLLAGAVSCPDSNWGQLAVLRVNAIINNIRQDKALRQNLQFWFGDELPPYPPEQSR</sequence>
<organism evidence="1 2">
    <name type="scientific">Rheinheimera tilapiae</name>
    <dbReference type="NCBI Taxonomy" id="875043"/>
    <lineage>
        <taxon>Bacteria</taxon>
        <taxon>Pseudomonadati</taxon>
        <taxon>Pseudomonadota</taxon>
        <taxon>Gammaproteobacteria</taxon>
        <taxon>Chromatiales</taxon>
        <taxon>Chromatiaceae</taxon>
        <taxon>Rheinheimera</taxon>
    </lineage>
</organism>
<gene>
    <name evidence="1" type="ORF">ACFFJP_07035</name>
</gene>
<protein>
    <recommendedName>
        <fullName evidence="3">TIGR02285 family protein</fullName>
    </recommendedName>
</protein>
<name>A0ABV6BEV7_9GAMM</name>
<evidence type="ECO:0000313" key="2">
    <source>
        <dbReference type="Proteomes" id="UP001589813"/>
    </source>
</evidence>
<dbReference type="RefSeq" id="WP_377241856.1">
    <property type="nucleotide sequence ID" value="NZ_JBHLXP010000001.1"/>
</dbReference>
<comment type="caution">
    <text evidence="1">The sequence shown here is derived from an EMBL/GenBank/DDBJ whole genome shotgun (WGS) entry which is preliminary data.</text>
</comment>
<dbReference type="SUPFAM" id="SSF53850">
    <property type="entry name" value="Periplasmic binding protein-like II"/>
    <property type="match status" value="1"/>
</dbReference>
<reference evidence="1 2" key="1">
    <citation type="submission" date="2024-09" db="EMBL/GenBank/DDBJ databases">
        <authorList>
            <person name="Sun Q."/>
            <person name="Mori K."/>
        </authorList>
    </citation>
    <scope>NUCLEOTIDE SEQUENCE [LARGE SCALE GENOMIC DNA]</scope>
    <source>
        <strain evidence="1 2">KCTC 23315</strain>
    </source>
</reference>
<accession>A0ABV6BEV7</accession>
<evidence type="ECO:0008006" key="3">
    <source>
        <dbReference type="Google" id="ProtNLM"/>
    </source>
</evidence>
<keyword evidence="2" id="KW-1185">Reference proteome</keyword>
<proteinExistence type="predicted"/>
<evidence type="ECO:0000313" key="1">
    <source>
        <dbReference type="EMBL" id="MFC0048040.1"/>
    </source>
</evidence>
<dbReference type="Proteomes" id="UP001589813">
    <property type="component" value="Unassembled WGS sequence"/>
</dbReference>